<evidence type="ECO:0000256" key="1">
    <source>
        <dbReference type="SAM" id="MobiDB-lite"/>
    </source>
</evidence>
<dbReference type="InterPro" id="IPR006073">
    <property type="entry name" value="GTP-bd"/>
</dbReference>
<feature type="compositionally biased region" description="Basic and acidic residues" evidence="1">
    <location>
        <begin position="668"/>
        <end position="677"/>
    </location>
</feature>
<keyword evidence="4" id="KW-1185">Reference proteome</keyword>
<dbReference type="InterPro" id="IPR005662">
    <property type="entry name" value="GTPase_Era-like"/>
</dbReference>
<dbReference type="Pfam" id="PF01926">
    <property type="entry name" value="MMR_HSR1"/>
    <property type="match status" value="1"/>
</dbReference>
<dbReference type="GO" id="GO:0019843">
    <property type="term" value="F:rRNA binding"/>
    <property type="evidence" value="ECO:0007669"/>
    <property type="project" value="TreeGrafter"/>
</dbReference>
<reference evidence="3 4" key="1">
    <citation type="journal article" date="2010" name="J. Bacteriol.">
        <title>Biochemical characterization of a novel indole prenyltransferase from Streptomyces sp. SN-593.</title>
        <authorList>
            <person name="Takahashi S."/>
            <person name="Takagi H."/>
            <person name="Toyoda A."/>
            <person name="Uramoto M."/>
            <person name="Nogawa T."/>
            <person name="Ueki M."/>
            <person name="Sakaki Y."/>
            <person name="Osada H."/>
        </authorList>
    </citation>
    <scope>NUCLEOTIDE SEQUENCE [LARGE SCALE GENOMIC DNA]</scope>
    <source>
        <strain evidence="3 4">SN-593</strain>
    </source>
</reference>
<dbReference type="GO" id="GO:0005524">
    <property type="term" value="F:ATP binding"/>
    <property type="evidence" value="ECO:0007669"/>
    <property type="project" value="UniProtKB-KW"/>
</dbReference>
<dbReference type="PANTHER" id="PTHR42698:SF1">
    <property type="entry name" value="GTPASE ERA, MITOCHONDRIAL"/>
    <property type="match status" value="1"/>
</dbReference>
<dbReference type="Gene3D" id="3.40.50.300">
    <property type="entry name" value="P-loop containing nucleotide triphosphate hydrolases"/>
    <property type="match status" value="2"/>
</dbReference>
<feature type="region of interest" description="Disordered" evidence="1">
    <location>
        <begin position="159"/>
        <end position="201"/>
    </location>
</feature>
<sequence>MTPVATSPSALDDPNASAEPAVADPLTVRIEALGELLGLSRTRIGPDELADGSELLARVGERRRLSLDHTVVAVAGATGSGKSTLFNALTGLELSATGVRRPTTSRPVSCAWQPERAAGLLDRLGVAPQDRYARYGLRDMSAPGPAEAAAVAEAGAGMEVPAGGPAEEPPHRQGRRPERVPCPPGRGGSSEGASHCSVGGVAEIGDDLGDAEEQSLDGLVLIDLPDHDSAAAGHREQVDRLLRLVDVVVWVLDPEKYADAALHERYLRPLAGHADVTVLVLNQVDRLPGDAADLVLDDLRRLLDEDGLAVGEHGEAGAVVLAASALTGQGVPDLRAVLAQIVSERAAAGRRLAADMDRMASGIQPLYVGEGGAGLTDPAREEFVDRLADAVGAAGAGLSAEKEWSSAAWDACGTPWSRLMGERVGVAGCSRFARKMTGSPGRRTDSPRRTEVRPLARGGTVQAGPPRRTASRPVIDEAVRGLSADAARGLPEPWARAVRDAARRGGEGLPAALDAAAVRARPRAPERPGWWSAAAVVQWLLMVLALAGVVCLTAVGSGSLDLPWWPPLVTVAVGGFGGPLVSGTCRIAARGPARRYGQAAERRLRDAAADCGRARVLEPVAAELMRYREVREQYAVVAGSAPGPARFLPAGGSSDTRRSAVPAPARSGADRSYHSPE</sequence>
<protein>
    <submittedName>
        <fullName evidence="3">Putative ATP-binding protein</fullName>
    </submittedName>
</protein>
<dbReference type="KEGG" id="arev:RVR_3265"/>
<reference evidence="3 4" key="2">
    <citation type="journal article" date="2011" name="J. Antibiot.">
        <title>Furaquinocins I and J: novel polyketide isoprenoid hybrid compounds from Streptomyces reveromyceticus SN-593.</title>
        <authorList>
            <person name="Panthee S."/>
            <person name="Takahashi S."/>
            <person name="Takagi H."/>
            <person name="Nogawa T."/>
            <person name="Oowada E."/>
            <person name="Uramoto M."/>
            <person name="Osada H."/>
        </authorList>
    </citation>
    <scope>NUCLEOTIDE SEQUENCE [LARGE SCALE GENOMIC DNA]</scope>
    <source>
        <strain evidence="3 4">SN-593</strain>
    </source>
</reference>
<evidence type="ECO:0000313" key="3">
    <source>
        <dbReference type="EMBL" id="BBA97492.1"/>
    </source>
</evidence>
<evidence type="ECO:0000259" key="2">
    <source>
        <dbReference type="Pfam" id="PF01926"/>
    </source>
</evidence>
<dbReference type="EMBL" id="AP018365">
    <property type="protein sequence ID" value="BBA97492.1"/>
    <property type="molecule type" value="Genomic_DNA"/>
</dbReference>
<evidence type="ECO:0000313" key="4">
    <source>
        <dbReference type="Proteomes" id="UP000595703"/>
    </source>
</evidence>
<dbReference type="SUPFAM" id="SSF52540">
    <property type="entry name" value="P-loop containing nucleoside triphosphate hydrolases"/>
    <property type="match status" value="1"/>
</dbReference>
<accession>A0A7U3URL4</accession>
<dbReference type="GO" id="GO:0005829">
    <property type="term" value="C:cytosol"/>
    <property type="evidence" value="ECO:0007669"/>
    <property type="project" value="TreeGrafter"/>
</dbReference>
<feature type="compositionally biased region" description="Basic and acidic residues" evidence="1">
    <location>
        <begin position="168"/>
        <end position="179"/>
    </location>
</feature>
<dbReference type="GO" id="GO:0043024">
    <property type="term" value="F:ribosomal small subunit binding"/>
    <property type="evidence" value="ECO:0007669"/>
    <property type="project" value="TreeGrafter"/>
</dbReference>
<keyword evidence="3" id="KW-0547">Nucleotide-binding</keyword>
<feature type="region of interest" description="Disordered" evidence="1">
    <location>
        <begin position="1"/>
        <end position="24"/>
    </location>
</feature>
<dbReference type="GO" id="GO:0005525">
    <property type="term" value="F:GTP binding"/>
    <property type="evidence" value="ECO:0007669"/>
    <property type="project" value="InterPro"/>
</dbReference>
<proteinExistence type="predicted"/>
<keyword evidence="3" id="KW-0067">ATP-binding</keyword>
<reference evidence="3 4" key="4">
    <citation type="journal article" date="2020" name="Sci. Rep.">
        <title>beta-carboline chemical signals induce reveromycin production through a LuxR family regulator in Streptomyces sp. SN-593.</title>
        <authorList>
            <person name="Panthee S."/>
            <person name="Kito N."/>
            <person name="Hayashi T."/>
            <person name="Shimizu T."/>
            <person name="Ishikawa J."/>
            <person name="Hamamoto H."/>
            <person name="Osada H."/>
            <person name="Takahashi S."/>
        </authorList>
    </citation>
    <scope>NUCLEOTIDE SEQUENCE [LARGE SCALE GENOMIC DNA]</scope>
    <source>
        <strain evidence="3 4">SN-593</strain>
    </source>
</reference>
<feature type="domain" description="G" evidence="2">
    <location>
        <begin position="72"/>
        <end position="125"/>
    </location>
</feature>
<dbReference type="GO" id="GO:0000028">
    <property type="term" value="P:ribosomal small subunit assembly"/>
    <property type="evidence" value="ECO:0007669"/>
    <property type="project" value="TreeGrafter"/>
</dbReference>
<dbReference type="AlphaFoldDB" id="A0A7U3URL4"/>
<dbReference type="Proteomes" id="UP000595703">
    <property type="component" value="Chromosome"/>
</dbReference>
<gene>
    <name evidence="3" type="ORF">RVR_3265</name>
</gene>
<dbReference type="InterPro" id="IPR027417">
    <property type="entry name" value="P-loop_NTPase"/>
</dbReference>
<organism evidence="3 4">
    <name type="scientific">Actinacidiphila reveromycinica</name>
    <dbReference type="NCBI Taxonomy" id="659352"/>
    <lineage>
        <taxon>Bacteria</taxon>
        <taxon>Bacillati</taxon>
        <taxon>Actinomycetota</taxon>
        <taxon>Actinomycetes</taxon>
        <taxon>Kitasatosporales</taxon>
        <taxon>Streptomycetaceae</taxon>
        <taxon>Actinacidiphila</taxon>
    </lineage>
</organism>
<dbReference type="PANTHER" id="PTHR42698">
    <property type="entry name" value="GTPASE ERA"/>
    <property type="match status" value="1"/>
</dbReference>
<name>A0A7U3URL4_9ACTN</name>
<feature type="region of interest" description="Disordered" evidence="1">
    <location>
        <begin position="641"/>
        <end position="677"/>
    </location>
</feature>
<reference evidence="3 4" key="3">
    <citation type="journal article" date="2011" name="Nat. Chem. Biol.">
        <title>Reveromycin A biosynthesis uses RevG and RevJ for stereospecific spiroacetal formation.</title>
        <authorList>
            <person name="Takahashi S."/>
            <person name="Toyoda A."/>
            <person name="Sekiyama Y."/>
            <person name="Takagi H."/>
            <person name="Nogawa T."/>
            <person name="Uramoto M."/>
            <person name="Suzuki R."/>
            <person name="Koshino H."/>
            <person name="Kumano T."/>
            <person name="Panthee S."/>
            <person name="Dairi T."/>
            <person name="Ishikawa J."/>
            <person name="Ikeda H."/>
            <person name="Sakaki Y."/>
            <person name="Osada H."/>
        </authorList>
    </citation>
    <scope>NUCLEOTIDE SEQUENCE [LARGE SCALE GENOMIC DNA]</scope>
    <source>
        <strain evidence="3 4">SN-593</strain>
    </source>
</reference>